<dbReference type="SUPFAM" id="SSF53335">
    <property type="entry name" value="S-adenosyl-L-methionine-dependent methyltransferases"/>
    <property type="match status" value="1"/>
</dbReference>
<name>A0A1C9C540_HAV01</name>
<sequence length="288" mass="33609">MDIHGHKTIGLKRLATDKFFTKLSTVQICMDKITDVLLIDKNNDIVVEPCAGNGSFIPSIKNICNNYVFYDIEPEHDDIIKKDFLDVRRSSFNSQYSKIHIVGNPPFGRQSSLLFKFIMTACMFCDTFSFILPRSFKKQSVQKRVPKRFHLIAEIDLPDNSFTINDRDHNVPCIFQIWEKRRYERKIHPRTKPIHFKFVNSEEIADVSFRRIGVNAGYVDTNTYGKNHQSHYFIRFKDRSIISDNETINKLKSIEFKNKRFTVGPNSISKQDVIHEFDKVLSTKNTCV</sequence>
<dbReference type="GO" id="GO:0008168">
    <property type="term" value="F:methyltransferase activity"/>
    <property type="evidence" value="ECO:0007669"/>
    <property type="project" value="UniProtKB-KW"/>
</dbReference>
<proteinExistence type="predicted"/>
<gene>
    <name evidence="1" type="primary">HaV53_ORF77</name>
</gene>
<dbReference type="Gene3D" id="3.40.50.150">
    <property type="entry name" value="Vaccinia Virus protein VP39"/>
    <property type="match status" value="1"/>
</dbReference>
<dbReference type="OrthoDB" id="19862at10239"/>
<keyword evidence="1" id="KW-0489">Methyltransferase</keyword>
<keyword evidence="2" id="KW-1185">Reference proteome</keyword>
<evidence type="ECO:0000313" key="1">
    <source>
        <dbReference type="EMBL" id="AOM63408.1"/>
    </source>
</evidence>
<keyword evidence="1" id="KW-0808">Transferase</keyword>
<evidence type="ECO:0000313" key="2">
    <source>
        <dbReference type="Proteomes" id="UP000232488"/>
    </source>
</evidence>
<reference evidence="1 2" key="1">
    <citation type="submission" date="2016-03" db="EMBL/GenBank/DDBJ databases">
        <title>Genome sequences of a Phycodnavirus, Heterosigma akashiwo virus strain 53.</title>
        <authorList>
            <person name="Ueki S."/>
            <person name="Ogura Y."/>
            <person name="Hayashi T."/>
        </authorList>
    </citation>
    <scope>NUCLEOTIDE SEQUENCE [LARGE SCALE GENOMIC DNA]</scope>
    <source>
        <strain evidence="1">HaV53</strain>
    </source>
</reference>
<accession>A0A1C9C540</accession>
<dbReference type="InterPro" id="IPR029063">
    <property type="entry name" value="SAM-dependent_MTases_sf"/>
</dbReference>
<organism evidence="1 2">
    <name type="scientific">Heterosigma akashiwo virus 01</name>
    <name type="common">HaV01</name>
    <dbReference type="NCBI Taxonomy" id="97195"/>
    <lineage>
        <taxon>Viruses</taxon>
        <taxon>Varidnaviria</taxon>
        <taxon>Bamfordvirae</taxon>
        <taxon>Nucleocytoviricota</taxon>
        <taxon>Megaviricetes</taxon>
        <taxon>Algavirales</taxon>
        <taxon>Phycodnaviridae</taxon>
        <taxon>Raphidovirus</taxon>
        <taxon>Raphidovirus japonicum</taxon>
    </lineage>
</organism>
<dbReference type="KEGG" id="vg:37618458"/>
<dbReference type="GeneID" id="37618458"/>
<dbReference type="Proteomes" id="UP000232488">
    <property type="component" value="Segment"/>
</dbReference>
<organismHost>
    <name type="scientific">Heterosigma akashiwo</name>
    <name type="common">Chromophytic alga</name>
    <name type="synonym">Heterosigma carterae</name>
    <dbReference type="NCBI Taxonomy" id="2829"/>
</organismHost>
<dbReference type="GO" id="GO:0032259">
    <property type="term" value="P:methylation"/>
    <property type="evidence" value="ECO:0007669"/>
    <property type="project" value="UniProtKB-KW"/>
</dbReference>
<protein>
    <submittedName>
        <fullName evidence="1">Putative DNA N6-adenine methyltransferase</fullName>
    </submittedName>
</protein>
<dbReference type="RefSeq" id="YP_009507474.1">
    <property type="nucleotide sequence ID" value="NC_038553.1"/>
</dbReference>
<dbReference type="EMBL" id="KX008963">
    <property type="protein sequence ID" value="AOM63408.1"/>
    <property type="molecule type" value="Genomic_DNA"/>
</dbReference>